<keyword evidence="7 13" id="KW-0227">DNA damage</keyword>
<feature type="region of interest" description="Disordered" evidence="14">
    <location>
        <begin position="1"/>
        <end position="32"/>
    </location>
</feature>
<dbReference type="PANTHER" id="PTHR10133">
    <property type="entry name" value="DNA POLYMERASE I"/>
    <property type="match status" value="1"/>
</dbReference>
<dbReference type="NCBIfam" id="NF004397">
    <property type="entry name" value="PRK05755.1"/>
    <property type="match status" value="1"/>
</dbReference>
<keyword evidence="13" id="KW-0269">Exonuclease</keyword>
<dbReference type="InterPro" id="IPR029060">
    <property type="entry name" value="PIN-like_dom_sf"/>
</dbReference>
<dbReference type="InterPro" id="IPR019760">
    <property type="entry name" value="DNA-dir_DNA_pol_A_CS"/>
</dbReference>
<dbReference type="SMART" id="SM00482">
    <property type="entry name" value="POLAc"/>
    <property type="match status" value="1"/>
</dbReference>
<name>A0A2W5U1Q9_9BACT</name>
<evidence type="ECO:0000256" key="3">
    <source>
        <dbReference type="ARBA" id="ARBA00020311"/>
    </source>
</evidence>
<dbReference type="InterPro" id="IPR012337">
    <property type="entry name" value="RNaseH-like_sf"/>
</dbReference>
<dbReference type="FunFam" id="1.10.150.20:FF:000002">
    <property type="entry name" value="DNA polymerase I"/>
    <property type="match status" value="1"/>
</dbReference>
<dbReference type="SUPFAM" id="SSF56672">
    <property type="entry name" value="DNA/RNA polymerases"/>
    <property type="match status" value="1"/>
</dbReference>
<dbReference type="EC" id="2.7.7.7" evidence="2 12"/>
<dbReference type="PROSITE" id="PS00447">
    <property type="entry name" value="DNA_POLYMERASE_A"/>
    <property type="match status" value="1"/>
</dbReference>
<keyword evidence="5 13" id="KW-0548">Nucleotidyltransferase</keyword>
<dbReference type="EMBL" id="QFQP01000002">
    <property type="protein sequence ID" value="PZR17485.1"/>
    <property type="molecule type" value="Genomic_DNA"/>
</dbReference>
<feature type="domain" description="5'-3' exonuclease" evidence="15">
    <location>
        <begin position="33"/>
        <end position="290"/>
    </location>
</feature>
<dbReference type="PRINTS" id="PR00868">
    <property type="entry name" value="DNAPOLI"/>
</dbReference>
<keyword evidence="13" id="KW-0378">Hydrolase</keyword>
<evidence type="ECO:0000256" key="13">
    <source>
        <dbReference type="RuleBase" id="RU004460"/>
    </source>
</evidence>
<sequence length="910" mass="99578">MASQQGDLFGNLPSSPEPKSKATAVVEAPKPAGPKTLTMIDASGLIFRAYHALPPLTTSKGQPTNAVLGFTRMVLKLMRERAPTHLVLCFDRDSRKGRLAIDPQYKANREAPPDDLVSQFELIRKITEVLQVPIVEEPGWEADDVIATLVDRATAAGFESEIITSDKDFLQLLKPGVRIYDPMKDKPITEADAQERYGIKASQMRDYQALVGDAIDNIPKVPGIGPKTAADLLAQFGTIDALLSRIDEVPKPKIREGIRANVEQIKRAMQLVSFRHDLPLAGQPDDFAVKGIRQAEARAMFTELEFFRLNQEMPSAPATPLRQEATVITDEAGLKRLCDALEKAERVSLAPAYEGEPHSAALVGLGCVIGETTCAYVSVRAIGREPVQRLLGAALQRTGLAIEAHDGKALLHLLASVGIERVTLHTDIELLSYLLNPSRKEHALADLARERLRAELPTRADGLAGKGKATLAEMSDERTAIIYAASADAVDRLVGDLWTEANGLGLAALANELELPLIPVLTRMERAGVVIDKAAIADVAAQVDGMIGQMLADVYRHAGREFNVGSPPQLAQVLYDELKLPVLKKNKTAPSTDHEVLEKLAEEHPLPRAIIEYRSVAKLKSTYLDTLPTLVAPDGRIRTTFHQAAAATGRLSSTNPNLQNIPIRTDLGRQIRRAFVAERGWRLVSADYSQVELRILAHISGDEGLVRAFAEDADVHARTAAEVFGVAIDAVTDEQRRAAKMVNYGIAYGLSPHGLSTRLNIPIEEAKGIIDRYFARFPGINGYVDGTIEKARKTGYVESIFGRRRYMPDIVSRNRQVSMAAERAAINMPIQGSAADIVKRAMLELDRRIPESRLNGRMLLQVHDELLFECPEGEVEAMEKLAVEVMSSVATLRVPLVVDVGHGRSWSEAH</sequence>
<evidence type="ECO:0000256" key="10">
    <source>
        <dbReference type="ARBA" id="ARBA00023204"/>
    </source>
</evidence>
<dbReference type="InterPro" id="IPR002298">
    <property type="entry name" value="DNA_polymerase_A"/>
</dbReference>
<dbReference type="FunFam" id="1.10.150.20:FF:000003">
    <property type="entry name" value="DNA polymerase I"/>
    <property type="match status" value="1"/>
</dbReference>
<evidence type="ECO:0000256" key="4">
    <source>
        <dbReference type="ARBA" id="ARBA00022679"/>
    </source>
</evidence>
<dbReference type="SUPFAM" id="SSF53098">
    <property type="entry name" value="Ribonuclease H-like"/>
    <property type="match status" value="1"/>
</dbReference>
<dbReference type="InterPro" id="IPR036279">
    <property type="entry name" value="5-3_exonuclease_C_sf"/>
</dbReference>
<dbReference type="GO" id="GO:0008409">
    <property type="term" value="F:5'-3' exonuclease activity"/>
    <property type="evidence" value="ECO:0007669"/>
    <property type="project" value="UniProtKB-UniRule"/>
</dbReference>
<keyword evidence="10 13" id="KW-0234">DNA repair</keyword>
<evidence type="ECO:0000256" key="8">
    <source>
        <dbReference type="ARBA" id="ARBA00022932"/>
    </source>
</evidence>
<comment type="function">
    <text evidence="13">In addition to polymerase activity, this DNA polymerase exhibits 5'-3' exonuclease activity.</text>
</comment>
<evidence type="ECO:0000256" key="7">
    <source>
        <dbReference type="ARBA" id="ARBA00022763"/>
    </source>
</evidence>
<dbReference type="SUPFAM" id="SSF88723">
    <property type="entry name" value="PIN domain-like"/>
    <property type="match status" value="1"/>
</dbReference>
<dbReference type="GO" id="GO:0003677">
    <property type="term" value="F:DNA binding"/>
    <property type="evidence" value="ECO:0007669"/>
    <property type="project" value="UniProtKB-UniRule"/>
</dbReference>
<dbReference type="Pfam" id="PF02739">
    <property type="entry name" value="5_3_exonuc_N"/>
    <property type="match status" value="1"/>
</dbReference>
<dbReference type="Gene3D" id="3.30.420.10">
    <property type="entry name" value="Ribonuclease H-like superfamily/Ribonuclease H"/>
    <property type="match status" value="1"/>
</dbReference>
<keyword evidence="13" id="KW-0540">Nuclease</keyword>
<evidence type="ECO:0000259" key="15">
    <source>
        <dbReference type="SMART" id="SM00475"/>
    </source>
</evidence>
<proteinExistence type="inferred from homology"/>
<dbReference type="InterPro" id="IPR008918">
    <property type="entry name" value="HhH2"/>
</dbReference>
<dbReference type="Gene3D" id="1.20.1060.10">
    <property type="entry name" value="Taq DNA Polymerase, Chain T, domain 4"/>
    <property type="match status" value="1"/>
</dbReference>
<evidence type="ECO:0000256" key="9">
    <source>
        <dbReference type="ARBA" id="ARBA00023125"/>
    </source>
</evidence>
<dbReference type="GO" id="GO:0003887">
    <property type="term" value="F:DNA-directed DNA polymerase activity"/>
    <property type="evidence" value="ECO:0007669"/>
    <property type="project" value="UniProtKB-UniRule"/>
</dbReference>
<dbReference type="GO" id="GO:0006302">
    <property type="term" value="P:double-strand break repair"/>
    <property type="evidence" value="ECO:0007669"/>
    <property type="project" value="TreeGrafter"/>
</dbReference>
<keyword evidence="9 13" id="KW-0238">DNA-binding</keyword>
<dbReference type="InterPro" id="IPR043502">
    <property type="entry name" value="DNA/RNA_pol_sf"/>
</dbReference>
<evidence type="ECO:0000256" key="2">
    <source>
        <dbReference type="ARBA" id="ARBA00012417"/>
    </source>
</evidence>
<dbReference type="CDD" id="cd08637">
    <property type="entry name" value="DNA_pol_A_pol_I_C"/>
    <property type="match status" value="1"/>
</dbReference>
<evidence type="ECO:0000256" key="5">
    <source>
        <dbReference type="ARBA" id="ARBA00022695"/>
    </source>
</evidence>
<dbReference type="CDD" id="cd09859">
    <property type="entry name" value="PIN_53EXO"/>
    <property type="match status" value="1"/>
</dbReference>
<dbReference type="AlphaFoldDB" id="A0A2W5U1Q9"/>
<keyword evidence="8 13" id="KW-0239">DNA-directed DNA polymerase</keyword>
<gene>
    <name evidence="13" type="primary">polA</name>
    <name evidence="17" type="ORF">DI536_03990</name>
</gene>
<dbReference type="CDD" id="cd06140">
    <property type="entry name" value="DNA_polA_I_Bacillus_like_exo"/>
    <property type="match status" value="1"/>
</dbReference>
<comment type="similarity">
    <text evidence="1 13">Belongs to the DNA polymerase type-A family.</text>
</comment>
<accession>A0A2W5U1Q9</accession>
<dbReference type="Pfam" id="PF01367">
    <property type="entry name" value="5_3_exonuc"/>
    <property type="match status" value="1"/>
</dbReference>
<dbReference type="Gene3D" id="3.40.50.1010">
    <property type="entry name" value="5'-nuclease"/>
    <property type="match status" value="1"/>
</dbReference>
<dbReference type="CDD" id="cd09898">
    <property type="entry name" value="H3TH_53EXO"/>
    <property type="match status" value="1"/>
</dbReference>
<dbReference type="InterPro" id="IPR018320">
    <property type="entry name" value="DNA_polymerase_1"/>
</dbReference>
<dbReference type="InterPro" id="IPR001098">
    <property type="entry name" value="DNA-dir_DNA_pol_A_palm_dom"/>
</dbReference>
<dbReference type="Pfam" id="PF00476">
    <property type="entry name" value="DNA_pol_A"/>
    <property type="match status" value="1"/>
</dbReference>
<protein>
    <recommendedName>
        <fullName evidence="3 12">DNA polymerase I</fullName>
        <ecNumber evidence="2 12">2.7.7.7</ecNumber>
    </recommendedName>
</protein>
<comment type="catalytic activity">
    <reaction evidence="11 13">
        <text>DNA(n) + a 2'-deoxyribonucleoside 5'-triphosphate = DNA(n+1) + diphosphate</text>
        <dbReference type="Rhea" id="RHEA:22508"/>
        <dbReference type="Rhea" id="RHEA-COMP:17339"/>
        <dbReference type="Rhea" id="RHEA-COMP:17340"/>
        <dbReference type="ChEBI" id="CHEBI:33019"/>
        <dbReference type="ChEBI" id="CHEBI:61560"/>
        <dbReference type="ChEBI" id="CHEBI:173112"/>
        <dbReference type="EC" id="2.7.7.7"/>
    </reaction>
</comment>
<keyword evidence="6 13" id="KW-0235">DNA replication</keyword>
<comment type="caution">
    <text evidence="17">The sequence shown here is derived from an EMBL/GenBank/DDBJ whole genome shotgun (WGS) entry which is preliminary data.</text>
</comment>
<dbReference type="PANTHER" id="PTHR10133:SF27">
    <property type="entry name" value="DNA POLYMERASE NU"/>
    <property type="match status" value="1"/>
</dbReference>
<dbReference type="GO" id="GO:0006261">
    <property type="term" value="P:DNA-templated DNA replication"/>
    <property type="evidence" value="ECO:0007669"/>
    <property type="project" value="UniProtKB-UniRule"/>
</dbReference>
<dbReference type="NCBIfam" id="TIGR00593">
    <property type="entry name" value="pola"/>
    <property type="match status" value="1"/>
</dbReference>
<evidence type="ECO:0000256" key="12">
    <source>
        <dbReference type="NCBIfam" id="TIGR00593"/>
    </source>
</evidence>
<dbReference type="SMART" id="SM00475">
    <property type="entry name" value="53EXOc"/>
    <property type="match status" value="1"/>
</dbReference>
<evidence type="ECO:0000256" key="6">
    <source>
        <dbReference type="ARBA" id="ARBA00022705"/>
    </source>
</evidence>
<evidence type="ECO:0000313" key="18">
    <source>
        <dbReference type="Proteomes" id="UP000249061"/>
    </source>
</evidence>
<reference evidence="17 18" key="1">
    <citation type="submission" date="2017-08" db="EMBL/GenBank/DDBJ databases">
        <title>Infants hospitalized years apart are colonized by the same room-sourced microbial strains.</title>
        <authorList>
            <person name="Brooks B."/>
            <person name="Olm M.R."/>
            <person name="Firek B.A."/>
            <person name="Baker R."/>
            <person name="Thomas B.C."/>
            <person name="Morowitz M.J."/>
            <person name="Banfield J.F."/>
        </authorList>
    </citation>
    <scope>NUCLEOTIDE SEQUENCE [LARGE SCALE GENOMIC DNA]</scope>
    <source>
        <strain evidence="17">S2_003_000_R2_14</strain>
    </source>
</reference>
<dbReference type="InterPro" id="IPR020046">
    <property type="entry name" value="5-3_exonucl_a-hlix_arch_N"/>
</dbReference>
<evidence type="ECO:0000256" key="11">
    <source>
        <dbReference type="ARBA" id="ARBA00049244"/>
    </source>
</evidence>
<dbReference type="FunFam" id="1.20.1060.10:FF:000001">
    <property type="entry name" value="DNA polymerase I"/>
    <property type="match status" value="1"/>
</dbReference>
<evidence type="ECO:0000259" key="16">
    <source>
        <dbReference type="SMART" id="SM00482"/>
    </source>
</evidence>
<dbReference type="Gene3D" id="1.10.150.20">
    <property type="entry name" value="5' to 3' exonuclease, C-terminal subdomain"/>
    <property type="match status" value="2"/>
</dbReference>
<dbReference type="InterPro" id="IPR002421">
    <property type="entry name" value="5-3_exonuclease"/>
</dbReference>
<keyword evidence="4 13" id="KW-0808">Transferase</keyword>
<feature type="domain" description="DNA-directed DNA polymerase family A palm" evidence="16">
    <location>
        <begin position="668"/>
        <end position="874"/>
    </location>
</feature>
<dbReference type="SMART" id="SM00279">
    <property type="entry name" value="HhH2"/>
    <property type="match status" value="1"/>
</dbReference>
<dbReference type="Proteomes" id="UP000249061">
    <property type="component" value="Unassembled WGS sequence"/>
</dbReference>
<organism evidence="17 18">
    <name type="scientific">Archangium gephyra</name>
    <dbReference type="NCBI Taxonomy" id="48"/>
    <lineage>
        <taxon>Bacteria</taxon>
        <taxon>Pseudomonadati</taxon>
        <taxon>Myxococcota</taxon>
        <taxon>Myxococcia</taxon>
        <taxon>Myxococcales</taxon>
        <taxon>Cystobacterineae</taxon>
        <taxon>Archangiaceae</taxon>
        <taxon>Archangium</taxon>
    </lineage>
</organism>
<evidence type="ECO:0000313" key="17">
    <source>
        <dbReference type="EMBL" id="PZR17485.1"/>
    </source>
</evidence>
<dbReference type="SUPFAM" id="SSF47807">
    <property type="entry name" value="5' to 3' exonuclease, C-terminal subdomain"/>
    <property type="match status" value="1"/>
</dbReference>
<evidence type="ECO:0000256" key="1">
    <source>
        <dbReference type="ARBA" id="ARBA00007705"/>
    </source>
</evidence>
<evidence type="ECO:0000256" key="14">
    <source>
        <dbReference type="SAM" id="MobiDB-lite"/>
    </source>
</evidence>
<dbReference type="InterPro" id="IPR036397">
    <property type="entry name" value="RNaseH_sf"/>
</dbReference>
<dbReference type="InterPro" id="IPR020045">
    <property type="entry name" value="DNA_polI_H3TH"/>
</dbReference>
<dbReference type="Gene3D" id="3.30.70.370">
    <property type="match status" value="1"/>
</dbReference>